<keyword evidence="8" id="KW-0862">Zinc</keyword>
<dbReference type="EC" id="1.14.11.67" evidence="4"/>
<keyword evidence="7 15" id="KW-0863">Zinc-finger</keyword>
<dbReference type="InterPro" id="IPR019786">
    <property type="entry name" value="Zinc_finger_PHD-type_CS"/>
</dbReference>
<keyword evidence="13" id="KW-0539">Nucleus</keyword>
<dbReference type="GO" id="GO:0008270">
    <property type="term" value="F:zinc ion binding"/>
    <property type="evidence" value="ECO:0007669"/>
    <property type="project" value="UniProtKB-KW"/>
</dbReference>
<evidence type="ECO:0000256" key="3">
    <source>
        <dbReference type="ARBA" id="ARBA00006801"/>
    </source>
</evidence>
<dbReference type="Pfam" id="PF21323">
    <property type="entry name" value="KDM5_C-hel"/>
    <property type="match status" value="1"/>
</dbReference>
<dbReference type="SUPFAM" id="SSF57903">
    <property type="entry name" value="FYVE/PHD zinc finger"/>
    <property type="match status" value="2"/>
</dbReference>
<evidence type="ECO:0000256" key="6">
    <source>
        <dbReference type="ARBA" id="ARBA00022737"/>
    </source>
</evidence>
<comment type="cofactor">
    <cofactor evidence="1">
        <name>Fe(2+)</name>
        <dbReference type="ChEBI" id="CHEBI:29033"/>
    </cofactor>
</comment>
<dbReference type="InterPro" id="IPR001965">
    <property type="entry name" value="Znf_PHD"/>
</dbReference>
<proteinExistence type="inferred from homology"/>
<dbReference type="InterPro" id="IPR004198">
    <property type="entry name" value="Znf_C5HC2"/>
</dbReference>
<dbReference type="GO" id="GO:0003677">
    <property type="term" value="F:DNA binding"/>
    <property type="evidence" value="ECO:0007669"/>
    <property type="project" value="InterPro"/>
</dbReference>
<dbReference type="Gene3D" id="3.30.40.10">
    <property type="entry name" value="Zinc/RING finger domain, C3HC4 (zinc finger)"/>
    <property type="match status" value="2"/>
</dbReference>
<dbReference type="PANTHER" id="PTHR10694:SF33">
    <property type="entry name" value="LYSINE-SPECIFIC DEMETHYLASE 5"/>
    <property type="match status" value="1"/>
</dbReference>
<feature type="domain" description="PHD-type" evidence="17">
    <location>
        <begin position="273"/>
        <end position="323"/>
    </location>
</feature>
<dbReference type="InterPro" id="IPR048615">
    <property type="entry name" value="KDM5_C-hel"/>
</dbReference>
<dbReference type="Proteomes" id="UP000186922">
    <property type="component" value="Unassembled WGS sequence"/>
</dbReference>
<dbReference type="EMBL" id="BDGG01000002">
    <property type="protein sequence ID" value="GAU93158.1"/>
    <property type="molecule type" value="Genomic_DNA"/>
</dbReference>
<comment type="catalytic activity">
    <reaction evidence="14">
        <text>N(6),N(6),N(6)-trimethyl-L-lysyl(4)-[histone H3] + 3 2-oxoglutarate + 3 O2 = L-lysyl(4)-[histone H3] + 3 formaldehyde + 3 succinate + 3 CO2</text>
        <dbReference type="Rhea" id="RHEA:60208"/>
        <dbReference type="Rhea" id="RHEA-COMP:15537"/>
        <dbReference type="Rhea" id="RHEA-COMP:15547"/>
        <dbReference type="ChEBI" id="CHEBI:15379"/>
        <dbReference type="ChEBI" id="CHEBI:16526"/>
        <dbReference type="ChEBI" id="CHEBI:16810"/>
        <dbReference type="ChEBI" id="CHEBI:16842"/>
        <dbReference type="ChEBI" id="CHEBI:29969"/>
        <dbReference type="ChEBI" id="CHEBI:30031"/>
        <dbReference type="ChEBI" id="CHEBI:61961"/>
        <dbReference type="EC" id="1.14.11.67"/>
    </reaction>
</comment>
<organism evidence="21 22">
    <name type="scientific">Ramazzottius varieornatus</name>
    <name type="common">Water bear</name>
    <name type="synonym">Tardigrade</name>
    <dbReference type="NCBI Taxonomy" id="947166"/>
    <lineage>
        <taxon>Eukaryota</taxon>
        <taxon>Metazoa</taxon>
        <taxon>Ecdysozoa</taxon>
        <taxon>Tardigrada</taxon>
        <taxon>Eutardigrada</taxon>
        <taxon>Parachela</taxon>
        <taxon>Hypsibioidea</taxon>
        <taxon>Ramazzottiidae</taxon>
        <taxon>Ramazzottius</taxon>
    </lineage>
</organism>
<evidence type="ECO:0000256" key="2">
    <source>
        <dbReference type="ARBA" id="ARBA00004123"/>
    </source>
</evidence>
<feature type="region of interest" description="Disordered" evidence="16">
    <location>
        <begin position="1570"/>
        <end position="1612"/>
    </location>
</feature>
<evidence type="ECO:0000256" key="15">
    <source>
        <dbReference type="PROSITE-ProRule" id="PRU00146"/>
    </source>
</evidence>
<evidence type="ECO:0000256" key="13">
    <source>
        <dbReference type="ARBA" id="ARBA00023242"/>
    </source>
</evidence>
<feature type="region of interest" description="Disordered" evidence="16">
    <location>
        <begin position="1082"/>
        <end position="1106"/>
    </location>
</feature>
<feature type="domain" description="JmjN" evidence="19">
    <location>
        <begin position="16"/>
        <end position="57"/>
    </location>
</feature>
<dbReference type="GO" id="GO:0005634">
    <property type="term" value="C:nucleus"/>
    <property type="evidence" value="ECO:0007669"/>
    <property type="project" value="UniProtKB-SubCell"/>
</dbReference>
<dbReference type="SUPFAM" id="SSF51197">
    <property type="entry name" value="Clavaminate synthase-like"/>
    <property type="match status" value="1"/>
</dbReference>
<evidence type="ECO:0000256" key="14">
    <source>
        <dbReference type="ARBA" id="ARBA00048734"/>
    </source>
</evidence>
<dbReference type="GO" id="GO:0000785">
    <property type="term" value="C:chromatin"/>
    <property type="evidence" value="ECO:0007669"/>
    <property type="project" value="TreeGrafter"/>
</dbReference>
<feature type="compositionally biased region" description="Basic and acidic residues" evidence="16">
    <location>
        <begin position="1496"/>
        <end position="1507"/>
    </location>
</feature>
<dbReference type="CDD" id="cd16100">
    <property type="entry name" value="ARID"/>
    <property type="match status" value="1"/>
</dbReference>
<keyword evidence="10" id="KW-0223">Dioxygenase</keyword>
<dbReference type="SMART" id="SM00501">
    <property type="entry name" value="BRIGHT"/>
    <property type="match status" value="1"/>
</dbReference>
<feature type="compositionally biased region" description="Low complexity" evidence="16">
    <location>
        <begin position="1583"/>
        <end position="1602"/>
    </location>
</feature>
<dbReference type="SMART" id="SM01014">
    <property type="entry name" value="ARID"/>
    <property type="match status" value="1"/>
</dbReference>
<keyword evidence="12" id="KW-0408">Iron</keyword>
<dbReference type="SMART" id="SM00558">
    <property type="entry name" value="JmjC"/>
    <property type="match status" value="1"/>
</dbReference>
<evidence type="ECO:0000256" key="10">
    <source>
        <dbReference type="ARBA" id="ARBA00022964"/>
    </source>
</evidence>
<dbReference type="SUPFAM" id="SSF46774">
    <property type="entry name" value="ARID-like"/>
    <property type="match status" value="1"/>
</dbReference>
<keyword evidence="6" id="KW-0677">Repeat</keyword>
<dbReference type="SMART" id="SM00249">
    <property type="entry name" value="PHD"/>
    <property type="match status" value="2"/>
</dbReference>
<dbReference type="InterPro" id="IPR011011">
    <property type="entry name" value="Znf_FYVE_PHD"/>
</dbReference>
<keyword evidence="22" id="KW-1185">Reference proteome</keyword>
<dbReference type="Pfam" id="PF08429">
    <property type="entry name" value="PLU-1"/>
    <property type="match status" value="1"/>
</dbReference>
<dbReference type="PROSITE" id="PS51183">
    <property type="entry name" value="JMJN"/>
    <property type="match status" value="1"/>
</dbReference>
<evidence type="ECO:0000256" key="12">
    <source>
        <dbReference type="ARBA" id="ARBA00023004"/>
    </source>
</evidence>
<gene>
    <name evidence="21" type="primary">RvY_05141-1</name>
    <name evidence="21" type="synonym">RvY_05141.1</name>
    <name evidence="21" type="ORF">RvY_05141</name>
</gene>
<evidence type="ECO:0000259" key="19">
    <source>
        <dbReference type="PROSITE" id="PS51183"/>
    </source>
</evidence>
<evidence type="ECO:0000256" key="7">
    <source>
        <dbReference type="ARBA" id="ARBA00022771"/>
    </source>
</evidence>
<dbReference type="PROSITE" id="PS50016">
    <property type="entry name" value="ZF_PHD_2"/>
    <property type="match status" value="1"/>
</dbReference>
<dbReference type="Pfam" id="PF02373">
    <property type="entry name" value="JmjC"/>
    <property type="match status" value="1"/>
</dbReference>
<dbReference type="OrthoDB" id="1678912at2759"/>
<dbReference type="InterPro" id="IPR001606">
    <property type="entry name" value="ARID_dom"/>
</dbReference>
<keyword evidence="11" id="KW-0560">Oxidoreductase</keyword>
<evidence type="ECO:0000313" key="22">
    <source>
        <dbReference type="Proteomes" id="UP000186922"/>
    </source>
</evidence>
<dbReference type="PANTHER" id="PTHR10694">
    <property type="entry name" value="LYSINE-SPECIFIC DEMETHYLASE"/>
    <property type="match status" value="1"/>
</dbReference>
<evidence type="ECO:0000259" key="18">
    <source>
        <dbReference type="PROSITE" id="PS51011"/>
    </source>
</evidence>
<feature type="compositionally biased region" description="Polar residues" evidence="16">
    <location>
        <begin position="1419"/>
        <end position="1430"/>
    </location>
</feature>
<dbReference type="CDD" id="cd15566">
    <property type="entry name" value="PHD3_NSD"/>
    <property type="match status" value="1"/>
</dbReference>
<keyword evidence="9" id="KW-0156">Chromatin regulator</keyword>
<evidence type="ECO:0000256" key="1">
    <source>
        <dbReference type="ARBA" id="ARBA00001954"/>
    </source>
</evidence>
<evidence type="ECO:0000256" key="8">
    <source>
        <dbReference type="ARBA" id="ARBA00022833"/>
    </source>
</evidence>
<dbReference type="InterPro" id="IPR019787">
    <property type="entry name" value="Znf_PHD-finger"/>
</dbReference>
<dbReference type="Pfam" id="PF00628">
    <property type="entry name" value="PHD"/>
    <property type="match status" value="1"/>
</dbReference>
<comment type="subcellular location">
    <subcellularLocation>
        <location evidence="2">Nucleus</location>
    </subcellularLocation>
</comment>
<dbReference type="Pfam" id="PF01388">
    <property type="entry name" value="ARID"/>
    <property type="match status" value="1"/>
</dbReference>
<dbReference type="Pfam" id="PF02375">
    <property type="entry name" value="JmjN"/>
    <property type="match status" value="1"/>
</dbReference>
<keyword evidence="5" id="KW-0479">Metal-binding</keyword>
<dbReference type="SMART" id="SM00545">
    <property type="entry name" value="JmjN"/>
    <property type="match status" value="1"/>
</dbReference>
<dbReference type="InterPro" id="IPR036431">
    <property type="entry name" value="ARID_dom_sf"/>
</dbReference>
<protein>
    <recommendedName>
        <fullName evidence="4">[histone H3]-trimethyl-L-lysine(4) demethylase</fullName>
        <ecNumber evidence="4">1.14.11.67</ecNumber>
    </recommendedName>
</protein>
<dbReference type="STRING" id="947166.A0A1D1V3X7"/>
<dbReference type="PROSITE" id="PS51011">
    <property type="entry name" value="ARID"/>
    <property type="match status" value="1"/>
</dbReference>
<feature type="compositionally biased region" description="Basic residues" evidence="16">
    <location>
        <begin position="1603"/>
        <end position="1612"/>
    </location>
</feature>
<evidence type="ECO:0000259" key="17">
    <source>
        <dbReference type="PROSITE" id="PS50016"/>
    </source>
</evidence>
<dbReference type="GO" id="GO:0034647">
    <property type="term" value="F:histone H3K4me/H3K4me2/H3K4me3 demethylase activity"/>
    <property type="evidence" value="ECO:0007669"/>
    <property type="project" value="UniProtKB-EC"/>
</dbReference>
<feature type="compositionally biased region" description="Basic residues" evidence="16">
    <location>
        <begin position="1466"/>
        <end position="1481"/>
    </location>
</feature>
<dbReference type="InterPro" id="IPR013637">
    <property type="entry name" value="Lys_sp_deMease-like_dom"/>
</dbReference>
<dbReference type="GO" id="GO:0006355">
    <property type="term" value="P:regulation of DNA-templated transcription"/>
    <property type="evidence" value="ECO:0007669"/>
    <property type="project" value="TreeGrafter"/>
</dbReference>
<feature type="domain" description="ARID" evidence="18">
    <location>
        <begin position="81"/>
        <end position="176"/>
    </location>
</feature>
<sequence length="1612" mass="184053">MARLAPDVEFVRPPDVPVFYPTEEEFASPMSYIHSIKDQAEKFGMCKIIPPKSFKPPFAVNKETFKFKARYQRLSDLDGFSRSRHSFACMLRRFWTDQGWPAELPVQSVGGKFVDWYDLYIAVLRMGGCRNTNTMPDGWTFVAKFLGVDYSTHPNAPKELRLLYEKNLLPYDDFRANVELLLGKDKDFCKSGPMNKSAGCRRLKKECERDTPTVPEPEPDAKDGETSKAGTDDQVDGVLQETDVSNKGLSTPEKNEAKRQRARRSASNVCYSEVVCEVCKETDEFDNLKFCEKCETTYHHRCIPAGIRRDKAKLWLCPKCMKETYEGLRACHFFGFEHTSTTYTLDDFQRKANEFKKHHFGSYNVGLNVVEAEFWRLLADANDETVVEYGADLHRGELGSSGFPTDNDRPFLRESEKEYIDHPWNLNKLPDDNLSILKHITVQISGMKVPWMYVGMVFSAFCWHTEDHWSASINYLHLGEPKTWYGVPGSSAEAFETAFKQQVPVLAESNPDLLHQLVTHMNPMVLQRCGIPVYRADQRAGEFIVTFPRAYHAGFNQGFNFAEAVNFCLADWIPHGRLSIGHYSNCKRELVFSHDELICCMADQADALHQSVAKACHMDFAAMIQDERNVRDGLVSRGVTLDDEPTLFEFMDDHERTCSTCHTTLFLSAVQCSCSDERLGCLKHVVEICPCDVAQKRLLYRYTIDDLGFLLSKLLKRSETLDPIEAKATNDTYYQPKRNAKDGHDLNGRFLPKKPKLYSEETLGPVHFFTEDGMMGNSELKAVMKMASELVSPQTITRNRENYDGPPTVKKWKIADVEGLVGSLLAFPGTGKEVAHVREYLRKYYALQGDIRACLLVKAEEQPLESVKRLYDQARSTNIEIEDSQELQMIFQQTEFRERILSAIAHGNCTIQTLAEVLQSVDEVYVRSPYMESLAALLTSMIEEGRNIEIAAESVVAKKKKITFAEAKRLVDRADAYPVDLRYIDGIRDGIETTGNLLSSLDEAKNGGRKIHYDELKNILSDEDLLIFESDDRLQHVCRLFDRAIEFLTQLKTLFFGVSDHGTNSNPSQKLIDVLCPRKTKRREEAMKPPQLTLGRGRPKDSSLSDLSKLSLKDEPKTLKLHPLDLDFTTYYDFKELKKVFKRSCLDEQRFFEDKRTVNLLKSAIDTDVRDECGALRRDLRWCVCGGQQLGMMIQCDSCFDWFHVSCTRIAELIYVEGVAEFGLVRQLVENIQFMCDGCQRGVRPSLELLAKFLFEYSDVQTYITVPEMDLLSLVLARADRWRRNASNVALELPSIVQKMNAVFSKQLTGELTDKDYIISRDLRQYTRDAVVALLLEGNLLEVKVPEWMFLYDFVHENFRKEIKNTEGELQDKRLRLMILPIRSTRVPIAIDMISPLFKELSKTFKIGSLLHPEERMDVSSSEVGRSFANSLPKRGRPRNSDRKHWRETPISDNLSPTPEPEKVIKGRPGRKKGGKNKKRWPSLTPPKYNGGASLERQKQARIEETGLQKTPAMSTKRRGRPPRSERLVSAAQSSPEAMETCSGCKVDFPADDLPSVIMNGRLVPMCEDCKSDRDRSSRNRVSESAFSSDSNSSRSITTTTRTRIRRKRIFD</sequence>
<dbReference type="Gene3D" id="2.60.120.650">
    <property type="entry name" value="Cupin"/>
    <property type="match status" value="2"/>
</dbReference>
<feature type="compositionally biased region" description="Basic and acidic residues" evidence="16">
    <location>
        <begin position="1570"/>
        <end position="1582"/>
    </location>
</feature>
<dbReference type="InterPro" id="IPR013083">
    <property type="entry name" value="Znf_RING/FYVE/PHD"/>
</dbReference>
<dbReference type="Pfam" id="PF02928">
    <property type="entry name" value="zf-C5HC2"/>
    <property type="match status" value="1"/>
</dbReference>
<dbReference type="InterPro" id="IPR003349">
    <property type="entry name" value="JmjN"/>
</dbReference>
<name>A0A1D1V3X7_RAMVA</name>
<feature type="region of interest" description="Disordered" evidence="16">
    <location>
        <begin position="207"/>
        <end position="236"/>
    </location>
</feature>
<evidence type="ECO:0000256" key="11">
    <source>
        <dbReference type="ARBA" id="ARBA00023002"/>
    </source>
</evidence>
<evidence type="ECO:0000259" key="20">
    <source>
        <dbReference type="PROSITE" id="PS51184"/>
    </source>
</evidence>
<feature type="compositionally biased region" description="Basic and acidic residues" evidence="16">
    <location>
        <begin position="1439"/>
        <end position="1450"/>
    </location>
</feature>
<comment type="similarity">
    <text evidence="3">Belongs to the JARID1 histone demethylase family.</text>
</comment>
<evidence type="ECO:0000256" key="9">
    <source>
        <dbReference type="ARBA" id="ARBA00022853"/>
    </source>
</evidence>
<accession>A0A1D1V3X7</accession>
<evidence type="ECO:0000256" key="4">
    <source>
        <dbReference type="ARBA" id="ARBA00012902"/>
    </source>
</evidence>
<evidence type="ECO:0000256" key="5">
    <source>
        <dbReference type="ARBA" id="ARBA00022723"/>
    </source>
</evidence>
<evidence type="ECO:0000256" key="16">
    <source>
        <dbReference type="SAM" id="MobiDB-lite"/>
    </source>
</evidence>
<comment type="caution">
    <text evidence="21">The sequence shown here is derived from an EMBL/GenBank/DDBJ whole genome shotgun (WGS) entry which is preliminary data.</text>
</comment>
<dbReference type="InterPro" id="IPR003347">
    <property type="entry name" value="JmjC_dom"/>
</dbReference>
<feature type="region of interest" description="Disordered" evidence="16">
    <location>
        <begin position="241"/>
        <end position="260"/>
    </location>
</feature>
<dbReference type="PROSITE" id="PS51184">
    <property type="entry name" value="JMJC"/>
    <property type="match status" value="1"/>
</dbReference>
<reference evidence="21 22" key="1">
    <citation type="journal article" date="2016" name="Nat. Commun.">
        <title>Extremotolerant tardigrade genome and improved radiotolerance of human cultured cells by tardigrade-unique protein.</title>
        <authorList>
            <person name="Hashimoto T."/>
            <person name="Horikawa D.D."/>
            <person name="Saito Y."/>
            <person name="Kuwahara H."/>
            <person name="Kozuka-Hata H."/>
            <person name="Shin-I T."/>
            <person name="Minakuchi Y."/>
            <person name="Ohishi K."/>
            <person name="Motoyama A."/>
            <person name="Aizu T."/>
            <person name="Enomoto A."/>
            <person name="Kondo K."/>
            <person name="Tanaka S."/>
            <person name="Hara Y."/>
            <person name="Koshikawa S."/>
            <person name="Sagara H."/>
            <person name="Miura T."/>
            <person name="Yokobori S."/>
            <person name="Miyagawa K."/>
            <person name="Suzuki Y."/>
            <person name="Kubo T."/>
            <person name="Oyama M."/>
            <person name="Kohara Y."/>
            <person name="Fujiyama A."/>
            <person name="Arakawa K."/>
            <person name="Katayama T."/>
            <person name="Toyoda A."/>
            <person name="Kunieda T."/>
        </authorList>
    </citation>
    <scope>NUCLEOTIDE SEQUENCE [LARGE SCALE GENOMIC DNA]</scope>
    <source>
        <strain evidence="21 22">YOKOZUNA-1</strain>
    </source>
</reference>
<feature type="domain" description="JmjC" evidence="20">
    <location>
        <begin position="418"/>
        <end position="584"/>
    </location>
</feature>
<feature type="region of interest" description="Disordered" evidence="16">
    <location>
        <begin position="1416"/>
        <end position="1538"/>
    </location>
</feature>
<dbReference type="PROSITE" id="PS01359">
    <property type="entry name" value="ZF_PHD_1"/>
    <property type="match status" value="1"/>
</dbReference>
<evidence type="ECO:0000313" key="21">
    <source>
        <dbReference type="EMBL" id="GAU93158.1"/>
    </source>
</evidence>